<keyword evidence="1" id="KW-1133">Transmembrane helix</keyword>
<sequence length="110" mass="12132">MYSTLYLLVVIAFYLRYNRSQRSRLSGKPAYLKTLEQRRGVSDGLSMVLMAAALTGLMGLLGVGSGAFSFVVVLMSVGCLVVVLAPFRYLRLTHLCLLYITAAAFELLLF</sequence>
<keyword evidence="1" id="KW-0812">Transmembrane</keyword>
<reference evidence="3" key="1">
    <citation type="submission" date="2016-10" db="EMBL/GenBank/DDBJ databases">
        <authorList>
            <person name="Varghese N."/>
            <person name="Submissions S."/>
        </authorList>
    </citation>
    <scope>NUCLEOTIDE SEQUENCE [LARGE SCALE GENOMIC DNA]</scope>
    <source>
        <strain evidence="3">Jip14</strain>
    </source>
</reference>
<dbReference type="EMBL" id="FNZR01000004">
    <property type="protein sequence ID" value="SEL26161.1"/>
    <property type="molecule type" value="Genomic_DNA"/>
</dbReference>
<organism evidence="2 3">
    <name type="scientific">Parapedobacter koreensis</name>
    <dbReference type="NCBI Taxonomy" id="332977"/>
    <lineage>
        <taxon>Bacteria</taxon>
        <taxon>Pseudomonadati</taxon>
        <taxon>Bacteroidota</taxon>
        <taxon>Sphingobacteriia</taxon>
        <taxon>Sphingobacteriales</taxon>
        <taxon>Sphingobacteriaceae</taxon>
        <taxon>Parapedobacter</taxon>
    </lineage>
</organism>
<gene>
    <name evidence="2" type="ORF">SAMN05421740_10481</name>
</gene>
<name>A0A1H7NS16_9SPHI</name>
<feature type="transmembrane region" description="Helical" evidence="1">
    <location>
        <begin position="92"/>
        <end position="109"/>
    </location>
</feature>
<proteinExistence type="predicted"/>
<feature type="transmembrane region" description="Helical" evidence="1">
    <location>
        <begin position="44"/>
        <end position="61"/>
    </location>
</feature>
<keyword evidence="1" id="KW-0472">Membrane</keyword>
<dbReference type="STRING" id="332977.SAMN05421740_10481"/>
<dbReference type="Proteomes" id="UP000198916">
    <property type="component" value="Unassembled WGS sequence"/>
</dbReference>
<dbReference type="RefSeq" id="WP_090605586.1">
    <property type="nucleotide sequence ID" value="NZ_FNZR01000004.1"/>
</dbReference>
<evidence type="ECO:0000256" key="1">
    <source>
        <dbReference type="SAM" id="Phobius"/>
    </source>
</evidence>
<evidence type="ECO:0000313" key="2">
    <source>
        <dbReference type="EMBL" id="SEL26161.1"/>
    </source>
</evidence>
<accession>A0A1H7NS16</accession>
<protein>
    <submittedName>
        <fullName evidence="2">Uncharacterized protein</fullName>
    </submittedName>
</protein>
<keyword evidence="3" id="KW-1185">Reference proteome</keyword>
<feature type="transmembrane region" description="Helical" evidence="1">
    <location>
        <begin position="68"/>
        <end position="86"/>
    </location>
</feature>
<evidence type="ECO:0000313" key="3">
    <source>
        <dbReference type="Proteomes" id="UP000198916"/>
    </source>
</evidence>
<dbReference type="AlphaFoldDB" id="A0A1H7NS16"/>